<evidence type="ECO:0000256" key="1">
    <source>
        <dbReference type="SAM" id="MobiDB-lite"/>
    </source>
</evidence>
<comment type="caution">
    <text evidence="2">The sequence shown here is derived from an EMBL/GenBank/DDBJ whole genome shotgun (WGS) entry which is preliminary data.</text>
</comment>
<name>A0A8K0UDA0_9AGAR</name>
<evidence type="ECO:0000313" key="2">
    <source>
        <dbReference type="EMBL" id="KAH8072264.1"/>
    </source>
</evidence>
<accession>A0A8K0UDA0</accession>
<gene>
    <name evidence="2" type="ORF">BXZ70DRAFT_749179</name>
</gene>
<organism evidence="2 3">
    <name type="scientific">Cristinia sonorae</name>
    <dbReference type="NCBI Taxonomy" id="1940300"/>
    <lineage>
        <taxon>Eukaryota</taxon>
        <taxon>Fungi</taxon>
        <taxon>Dikarya</taxon>
        <taxon>Basidiomycota</taxon>
        <taxon>Agaricomycotina</taxon>
        <taxon>Agaricomycetes</taxon>
        <taxon>Agaricomycetidae</taxon>
        <taxon>Agaricales</taxon>
        <taxon>Pleurotineae</taxon>
        <taxon>Stephanosporaceae</taxon>
        <taxon>Cristinia</taxon>
    </lineage>
</organism>
<dbReference type="Gene3D" id="1.20.5.340">
    <property type="match status" value="1"/>
</dbReference>
<evidence type="ECO:0000313" key="3">
    <source>
        <dbReference type="Proteomes" id="UP000813824"/>
    </source>
</evidence>
<dbReference type="Proteomes" id="UP000813824">
    <property type="component" value="Unassembled WGS sequence"/>
</dbReference>
<dbReference type="EMBL" id="JAEVFJ010000077">
    <property type="protein sequence ID" value="KAH8072264.1"/>
    <property type="molecule type" value="Genomic_DNA"/>
</dbReference>
<dbReference type="AlphaFoldDB" id="A0A8K0UDA0"/>
<protein>
    <submittedName>
        <fullName evidence="2">Uncharacterized protein</fullName>
    </submittedName>
</protein>
<feature type="region of interest" description="Disordered" evidence="1">
    <location>
        <begin position="331"/>
        <end position="370"/>
    </location>
</feature>
<keyword evidence="3" id="KW-1185">Reference proteome</keyword>
<feature type="compositionally biased region" description="Basic and acidic residues" evidence="1">
    <location>
        <begin position="331"/>
        <end position="344"/>
    </location>
</feature>
<feature type="compositionally biased region" description="Gly residues" evidence="1">
    <location>
        <begin position="431"/>
        <end position="442"/>
    </location>
</feature>
<feature type="compositionally biased region" description="Acidic residues" evidence="1">
    <location>
        <begin position="345"/>
        <end position="356"/>
    </location>
</feature>
<feature type="compositionally biased region" description="Polar residues" evidence="1">
    <location>
        <begin position="387"/>
        <end position="400"/>
    </location>
</feature>
<reference evidence="2" key="1">
    <citation type="journal article" date="2021" name="New Phytol.">
        <title>Evolutionary innovations through gain and loss of genes in the ectomycorrhizal Boletales.</title>
        <authorList>
            <person name="Wu G."/>
            <person name="Miyauchi S."/>
            <person name="Morin E."/>
            <person name="Kuo A."/>
            <person name="Drula E."/>
            <person name="Varga T."/>
            <person name="Kohler A."/>
            <person name="Feng B."/>
            <person name="Cao Y."/>
            <person name="Lipzen A."/>
            <person name="Daum C."/>
            <person name="Hundley H."/>
            <person name="Pangilinan J."/>
            <person name="Johnson J."/>
            <person name="Barry K."/>
            <person name="LaButti K."/>
            <person name="Ng V."/>
            <person name="Ahrendt S."/>
            <person name="Min B."/>
            <person name="Choi I.G."/>
            <person name="Park H."/>
            <person name="Plett J.M."/>
            <person name="Magnuson J."/>
            <person name="Spatafora J.W."/>
            <person name="Nagy L.G."/>
            <person name="Henrissat B."/>
            <person name="Grigoriev I.V."/>
            <person name="Yang Z.L."/>
            <person name="Xu J."/>
            <person name="Martin F.M."/>
        </authorList>
    </citation>
    <scope>NUCLEOTIDE SEQUENCE</scope>
    <source>
        <strain evidence="2">KKN 215</strain>
    </source>
</reference>
<proteinExistence type="predicted"/>
<sequence length="555" mass="60250">MVRKQIVISLANNSRTRELSKNNAQVIFTLSATRAHLEYGANEPKEADYDTVIWKVFTCSHDSQFTRSIECDLGHGVGASTITIDPNTNIVQPDASRVILPGYLATFRELQTGHWGEINRSPKDTLASITLVNGTNVRKTLALSLAVVHKDKHRPDFVPIMLFNDVQSQERVLVKASFKLRAYLATGERLKEGQSLKLTDVVEIQNQDNQQWGWDFDDLPMLSTFHVVRHSSGGVEISVSDHNISVSQSITRKTERVTETVDVGSVTSRVEECKTDITKTEKRVDSVGTDIKTMEERIRAMEETLNCLPILQRRIDDLSAKLDQVNQANTEIKDRLDTQDHGDLDDNSDNDSDGQDDGGGVGNYGGNNGSAGWRTPVALVGFQNNTQASSINSGSRSGTPASFPPQPQVDDRPLPFMTSGSPCPSPSIGHLQGGRGGGMGGRGRLRGARGLRGGSPGQPRAAHPGGPMNSPASDQSNATFVCCFCQISMPSVVASVHALFMVPSAKGYLEGDAAYFLQYLEGVPGLATMLFQYKTEVGEVFNLGPGNFASGGEYY</sequence>
<feature type="region of interest" description="Disordered" evidence="1">
    <location>
        <begin position="387"/>
        <end position="472"/>
    </location>
</feature>
<dbReference type="SUPFAM" id="SSF57997">
    <property type="entry name" value="Tropomyosin"/>
    <property type="match status" value="1"/>
</dbReference>
<feature type="compositionally biased region" description="Gly residues" evidence="1">
    <location>
        <begin position="357"/>
        <end position="369"/>
    </location>
</feature>